<dbReference type="OrthoDB" id="7156875at2"/>
<dbReference type="HOGENOM" id="CLU_004773_1_0_4"/>
<feature type="domain" description="PilY1 beta-propeller" evidence="4">
    <location>
        <begin position="569"/>
        <end position="813"/>
    </location>
</feature>
<protein>
    <submittedName>
        <fullName evidence="5">Type 4 fimbrial biogenesis protein PilY1-like protein</fullName>
    </submittedName>
</protein>
<sequence>MKPANFCKVSPRPRAWLIGALILLGASGSHAEDIDLFLKNPMAAATRPNLLLIVDNAASNNSSITPLPNGSGNKKLDLIRDVINILTNPLTSPYFPSCSVPADPEAARTPEGCMTREEVNIMVNNINMGLMLMNPSGNTRGGYVRSHIRPMTAGLGNRAKLWDTVKNGIPTANNAPYAKTIHEAYLYFAGKPAYAGFSSSVYDTEAKDGPNYRSPIGDACQPGYIIYIGNGGPDTAEDGDARTLLSGLGGVLSSDPIKFSPSNFQSNWLDEYARTLNRLDLSGFTGEQKLTTYTIAIQNPLDNNFNTAPSTSARALLQSAALAGGGEYALGQDGQSVLKAVLAALRKMQPVNSVFAAVTLPVSVNVRGTSLNQVYMGQFRPDADARPYWPGNLKQYQLDLDANNNPILVDRNKAPVEDKTKGFLLPTITSFWTKASSYWGFTGTTASDAPDGAIVERGGAAQRMRSDFATSTQRANRKLYTCNGSCVKGASLSTVNFATSNIDLAGPTALNLGVDLVERDPLIEWMRGADNRSDENKNSSSTDARAYIHGDLLHSRPGVVNYNRSPGDRDIMVYYGSNDGVFRALKGGQDATDGYEKWGFVFPEFFKKLKRLRDNDDIIEPGYPKPYFADGAVSVYQNDVNGDGKLVAADGDKVYLHVGMRRGGQLIYAFDVSDPDDPKFMWKIDEDTPGPDGITKVFAKMGQSWSSIRTATIAAYNGPVVMFGGGYDPVAEDPQPATSPNTMGQGIYVVDAATGRFLKHIAPAGMGAIPADLTLVDRDFDGRTDRIYAPDTKGNVWRIDISDANMANWKSYKIATLGGSGADARKLLNKVDVVFGDTFDAVLVGSGDREHPFETSIVDRFYMLQDRFVGLNGGLFCGSTTSPASCTHSDLTDVTSYQEGSLPAGSHGWYLTFRAGEKMVSSPVTVFGTVIFSTNRPTPSTDGSTCGNLGEARMYQISFRNGSAVTDTNKDGVINGDDSSEVLAGGGFPPSAVYSPVLIDGKRQEVVCVGPRCFKPGGAGFDTRRHRTYWFKQQ</sequence>
<keyword evidence="2" id="KW-0106">Calcium</keyword>
<dbReference type="EMBL" id="CP000245">
    <property type="protein sequence ID" value="AEG92619.1"/>
    <property type="molecule type" value="Genomic_DNA"/>
</dbReference>
<keyword evidence="3" id="KW-0732">Signal</keyword>
<dbReference type="Proteomes" id="UP000008385">
    <property type="component" value="Chromosome"/>
</dbReference>
<reference evidence="6" key="1">
    <citation type="submission" date="2006-01" db="EMBL/GenBank/DDBJ databases">
        <title>Genome of the cyst-dividing bacterium Ramlibacter tataouinensis.</title>
        <authorList>
            <person name="Barakat M."/>
            <person name="Ortet P."/>
            <person name="De Luca G."/>
            <person name="Jourlin-Castelli C."/>
            <person name="Ansaldi M."/>
            <person name="Py B."/>
            <person name="Fichant G."/>
            <person name="Coutinho P."/>
            <person name="Voulhoux R."/>
            <person name="Bastien O."/>
            <person name="Roy S."/>
            <person name="Marechal E."/>
            <person name="Henrissat B."/>
            <person name="Quentin Y."/>
            <person name="Noirot P."/>
            <person name="Filloux A."/>
            <person name="Mejean V."/>
            <person name="DuBow M."/>
            <person name="Barras F."/>
            <person name="Heulin T."/>
        </authorList>
    </citation>
    <scope>NUCLEOTIDE SEQUENCE [LARGE SCALE GENOMIC DNA]</scope>
    <source>
        <strain evidence="6">ATCC BAA-407 / DSM 14655 / LMG 21543 / TTB310</strain>
    </source>
</reference>
<dbReference type="RefSeq" id="WP_013900851.1">
    <property type="nucleotide sequence ID" value="NC_015677.1"/>
</dbReference>
<proteinExistence type="predicted"/>
<evidence type="ECO:0000313" key="5">
    <source>
        <dbReference type="EMBL" id="AEG92619.1"/>
    </source>
</evidence>
<keyword evidence="1" id="KW-0479">Metal-binding</keyword>
<reference evidence="5 6" key="2">
    <citation type="journal article" date="2011" name="PLoS ONE">
        <title>The Cyst-Dividing Bacterium Ramlibacter tataouinensis TTB310 Genome Reveals a Well-Stocked Toolbox for Adaptation to a Desert Environment.</title>
        <authorList>
            <person name="De Luca G."/>
            <person name="Barakat M."/>
            <person name="Ortet P."/>
            <person name="Fochesato S."/>
            <person name="Jourlin-Castelli C."/>
            <person name="Ansaldi M."/>
            <person name="Py B."/>
            <person name="Fichant G."/>
            <person name="Coutinho P.M."/>
            <person name="Voulhoux R."/>
            <person name="Bastien O."/>
            <person name="Marechal E."/>
            <person name="Henrissat B."/>
            <person name="Quentin Y."/>
            <person name="Noirot P."/>
            <person name="Filloux A."/>
            <person name="Mejean V."/>
            <person name="Dubow M.S."/>
            <person name="Barras F."/>
            <person name="Barbe V."/>
            <person name="Weissenbach J."/>
            <person name="Mihalcescu I."/>
            <person name="Vermeglio A."/>
            <person name="Achouak W."/>
            <person name="Heulin T."/>
        </authorList>
    </citation>
    <scope>NUCLEOTIDE SEQUENCE [LARGE SCALE GENOMIC DNA]</scope>
    <source>
        <strain evidence="6">ATCC BAA-407 / DSM 14655 / LMG 21543 / TTB310</strain>
    </source>
</reference>
<evidence type="ECO:0000256" key="3">
    <source>
        <dbReference type="SAM" id="SignalP"/>
    </source>
</evidence>
<dbReference type="KEGG" id="rta:Rta_15280"/>
<feature type="signal peptide" evidence="3">
    <location>
        <begin position="1"/>
        <end position="31"/>
    </location>
</feature>
<organism evidence="5 6">
    <name type="scientific">Ramlibacter tataouinensis (strain ATCC BAA-407 / DSM 14655 / LMG 21543 / TTB310)</name>
    <dbReference type="NCBI Taxonomy" id="365046"/>
    <lineage>
        <taxon>Bacteria</taxon>
        <taxon>Pseudomonadati</taxon>
        <taxon>Pseudomonadota</taxon>
        <taxon>Betaproteobacteria</taxon>
        <taxon>Burkholderiales</taxon>
        <taxon>Comamonadaceae</taxon>
        <taxon>Ramlibacter</taxon>
    </lineage>
</organism>
<evidence type="ECO:0000256" key="1">
    <source>
        <dbReference type="ARBA" id="ARBA00022723"/>
    </source>
</evidence>
<dbReference type="InterPro" id="IPR008707">
    <property type="entry name" value="B-propeller_PilY1"/>
</dbReference>
<accession>F5Y4W3</accession>
<keyword evidence="6" id="KW-1185">Reference proteome</keyword>
<dbReference type="STRING" id="365046.Rta_15280"/>
<evidence type="ECO:0000313" key="6">
    <source>
        <dbReference type="Proteomes" id="UP000008385"/>
    </source>
</evidence>
<dbReference type="eggNOG" id="COG3419">
    <property type="taxonomic scope" value="Bacteria"/>
</dbReference>
<evidence type="ECO:0000259" key="4">
    <source>
        <dbReference type="Pfam" id="PF05567"/>
    </source>
</evidence>
<feature type="chain" id="PRO_5003335593" evidence="3">
    <location>
        <begin position="32"/>
        <end position="1034"/>
    </location>
</feature>
<dbReference type="AlphaFoldDB" id="F5Y4W3"/>
<dbReference type="GO" id="GO:0046872">
    <property type="term" value="F:metal ion binding"/>
    <property type="evidence" value="ECO:0007669"/>
    <property type="project" value="UniProtKB-KW"/>
</dbReference>
<evidence type="ECO:0000256" key="2">
    <source>
        <dbReference type="ARBA" id="ARBA00022837"/>
    </source>
</evidence>
<name>F5Y4W3_RAMTT</name>
<dbReference type="Pfam" id="PF05567">
    <property type="entry name" value="T4P_PilY1"/>
    <property type="match status" value="1"/>
</dbReference>
<gene>
    <name evidence="5" type="ordered locus">Rta_15280</name>
</gene>